<reference evidence="9 10" key="1">
    <citation type="journal article" date="2023" name="Arcadia Sci">
        <title>De novo assembly of a long-read Amblyomma americanum tick genome.</title>
        <authorList>
            <person name="Chou S."/>
            <person name="Poskanzer K.E."/>
            <person name="Rollins M."/>
            <person name="Thuy-Boun P.S."/>
        </authorList>
    </citation>
    <scope>NUCLEOTIDE SEQUENCE [LARGE SCALE GENOMIC DNA]</scope>
    <source>
        <strain evidence="9">F_SG_1</strain>
        <tissue evidence="9">Salivary glands</tissue>
    </source>
</reference>
<dbReference type="Proteomes" id="UP001321473">
    <property type="component" value="Unassembled WGS sequence"/>
</dbReference>
<comment type="cofactor">
    <cofactor evidence="1">
        <name>a divalent metal cation</name>
        <dbReference type="ChEBI" id="CHEBI:60240"/>
    </cofactor>
</comment>
<dbReference type="InterPro" id="IPR045249">
    <property type="entry name" value="HARBI1-like"/>
</dbReference>
<evidence type="ECO:0000313" key="9">
    <source>
        <dbReference type="EMBL" id="KAK8773284.1"/>
    </source>
</evidence>
<dbReference type="GO" id="GO:0004518">
    <property type="term" value="F:nuclease activity"/>
    <property type="evidence" value="ECO:0007669"/>
    <property type="project" value="UniProtKB-KW"/>
</dbReference>
<dbReference type="EMBL" id="JARKHS020017118">
    <property type="protein sequence ID" value="KAK8773284.1"/>
    <property type="molecule type" value="Genomic_DNA"/>
</dbReference>
<comment type="subcellular location">
    <subcellularLocation>
        <location evidence="2">Nucleus</location>
    </subcellularLocation>
</comment>
<protein>
    <recommendedName>
        <fullName evidence="8">DDE Tnp4 domain-containing protein</fullName>
    </recommendedName>
</protein>
<keyword evidence="4" id="KW-0540">Nuclease</keyword>
<evidence type="ECO:0000313" key="10">
    <source>
        <dbReference type="Proteomes" id="UP001321473"/>
    </source>
</evidence>
<proteinExistence type="inferred from homology"/>
<accession>A0AAQ4EF42</accession>
<keyword evidence="5" id="KW-0479">Metal-binding</keyword>
<comment type="caution">
    <text evidence="9">The sequence shown here is derived from an EMBL/GenBank/DDBJ whole genome shotgun (WGS) entry which is preliminary data.</text>
</comment>
<evidence type="ECO:0000256" key="2">
    <source>
        <dbReference type="ARBA" id="ARBA00004123"/>
    </source>
</evidence>
<keyword evidence="7" id="KW-0539">Nucleus</keyword>
<evidence type="ECO:0000256" key="3">
    <source>
        <dbReference type="ARBA" id="ARBA00006958"/>
    </source>
</evidence>
<dbReference type="PANTHER" id="PTHR22930">
    <property type="match status" value="1"/>
</dbReference>
<comment type="similarity">
    <text evidence="3">Belongs to the HARBI1 family.</text>
</comment>
<keyword evidence="10" id="KW-1185">Reference proteome</keyword>
<dbReference type="Pfam" id="PF13359">
    <property type="entry name" value="DDE_Tnp_4"/>
    <property type="match status" value="1"/>
</dbReference>
<dbReference type="GO" id="GO:0005634">
    <property type="term" value="C:nucleus"/>
    <property type="evidence" value="ECO:0007669"/>
    <property type="project" value="UniProtKB-SubCell"/>
</dbReference>
<evidence type="ECO:0000259" key="8">
    <source>
        <dbReference type="Pfam" id="PF13359"/>
    </source>
</evidence>
<gene>
    <name evidence="9" type="ORF">V5799_012181</name>
</gene>
<keyword evidence="6" id="KW-0378">Hydrolase</keyword>
<dbReference type="InterPro" id="IPR027806">
    <property type="entry name" value="HARBI1_dom"/>
</dbReference>
<dbReference type="PANTHER" id="PTHR22930:SF85">
    <property type="entry name" value="GH03217P-RELATED"/>
    <property type="match status" value="1"/>
</dbReference>
<evidence type="ECO:0000256" key="4">
    <source>
        <dbReference type="ARBA" id="ARBA00022722"/>
    </source>
</evidence>
<evidence type="ECO:0000256" key="5">
    <source>
        <dbReference type="ARBA" id="ARBA00022723"/>
    </source>
</evidence>
<dbReference type="AlphaFoldDB" id="A0AAQ4EF42"/>
<evidence type="ECO:0000256" key="1">
    <source>
        <dbReference type="ARBA" id="ARBA00001968"/>
    </source>
</evidence>
<dbReference type="GO" id="GO:0016787">
    <property type="term" value="F:hydrolase activity"/>
    <property type="evidence" value="ECO:0007669"/>
    <property type="project" value="UniProtKB-KW"/>
</dbReference>
<evidence type="ECO:0000256" key="7">
    <source>
        <dbReference type="ARBA" id="ARBA00023242"/>
    </source>
</evidence>
<sequence length="418" mass="48184">MNHRNRLQPLKLAIQERARRTRDLELRLLANTFTSAAVWASTSSGIIRERWAFPRNENWFEDTLPNLGERHFKQAFRVSPATFRYLVESLQCVLQREVTNMRKPITLEKRVAVGLYRLCSSAEDRTVAHLFGIGRSTVNIVYREFCRAVVDVLEGAWVHMPREAEVAEHMRECYAVTGFPQAIGALDGCHFAISPPKKDAADYSNYKGWYSIILLAVVDHHYRFLYLNVGCPGRCHDAHVYGRSRLKKRVESDRFKSPVSVIEGTPVAQIILCDQAFPLTPHLLKPYANAPNGSKQAIFNYNLSRSRRIVENAFGRVKARFRFIMKRMQCQLLNAKQAIRASCTLHNICEAFRDNVEEQWVQDVHNYNVLYEQPSHNTDACTAEGQDVRAVLAEYFWKLSLPIIPLIHMQLKKTLLFF</sequence>
<organism evidence="9 10">
    <name type="scientific">Amblyomma americanum</name>
    <name type="common">Lone star tick</name>
    <dbReference type="NCBI Taxonomy" id="6943"/>
    <lineage>
        <taxon>Eukaryota</taxon>
        <taxon>Metazoa</taxon>
        <taxon>Ecdysozoa</taxon>
        <taxon>Arthropoda</taxon>
        <taxon>Chelicerata</taxon>
        <taxon>Arachnida</taxon>
        <taxon>Acari</taxon>
        <taxon>Parasitiformes</taxon>
        <taxon>Ixodida</taxon>
        <taxon>Ixodoidea</taxon>
        <taxon>Ixodidae</taxon>
        <taxon>Amblyomminae</taxon>
        <taxon>Amblyomma</taxon>
    </lineage>
</organism>
<name>A0AAQ4EF42_AMBAM</name>
<feature type="domain" description="DDE Tnp4" evidence="8">
    <location>
        <begin position="186"/>
        <end position="347"/>
    </location>
</feature>
<evidence type="ECO:0000256" key="6">
    <source>
        <dbReference type="ARBA" id="ARBA00022801"/>
    </source>
</evidence>
<dbReference type="GO" id="GO:0046872">
    <property type="term" value="F:metal ion binding"/>
    <property type="evidence" value="ECO:0007669"/>
    <property type="project" value="UniProtKB-KW"/>
</dbReference>